<gene>
    <name evidence="8" type="ORF">H310_06289</name>
</gene>
<dbReference type="AlphaFoldDB" id="A0A024U7S9"/>
<dbReference type="RefSeq" id="XP_008869516.1">
    <property type="nucleotide sequence ID" value="XM_008871294.1"/>
</dbReference>
<feature type="transmembrane region" description="Helical" evidence="7">
    <location>
        <begin position="73"/>
        <end position="94"/>
    </location>
</feature>
<dbReference type="GeneID" id="20083339"/>
<evidence type="ECO:0000313" key="8">
    <source>
        <dbReference type="EMBL" id="ETW01668.1"/>
    </source>
</evidence>
<keyword evidence="3 7" id="KW-0812">Transmembrane</keyword>
<dbReference type="GO" id="GO:0016020">
    <property type="term" value="C:membrane"/>
    <property type="evidence" value="ECO:0007669"/>
    <property type="project" value="UniProtKB-SubCell"/>
</dbReference>
<evidence type="ECO:0000256" key="5">
    <source>
        <dbReference type="ARBA" id="ARBA00023136"/>
    </source>
</evidence>
<accession>A0A024U7S9</accession>
<proteinExistence type="predicted"/>
<organism evidence="8">
    <name type="scientific">Aphanomyces invadans</name>
    <dbReference type="NCBI Taxonomy" id="157072"/>
    <lineage>
        <taxon>Eukaryota</taxon>
        <taxon>Sar</taxon>
        <taxon>Stramenopiles</taxon>
        <taxon>Oomycota</taxon>
        <taxon>Saprolegniomycetes</taxon>
        <taxon>Saprolegniales</taxon>
        <taxon>Verrucalvaceae</taxon>
        <taxon>Aphanomyces</taxon>
    </lineage>
</organism>
<feature type="region of interest" description="Disordered" evidence="6">
    <location>
        <begin position="12"/>
        <end position="34"/>
    </location>
</feature>
<evidence type="ECO:0000256" key="3">
    <source>
        <dbReference type="ARBA" id="ARBA00022692"/>
    </source>
</evidence>
<evidence type="ECO:0000256" key="4">
    <source>
        <dbReference type="ARBA" id="ARBA00022989"/>
    </source>
</evidence>
<name>A0A024U7S9_9STRA</name>
<feature type="compositionally biased region" description="Polar residues" evidence="6">
    <location>
        <begin position="14"/>
        <end position="31"/>
    </location>
</feature>
<reference evidence="8" key="1">
    <citation type="submission" date="2013-12" db="EMBL/GenBank/DDBJ databases">
        <title>The Genome Sequence of Aphanomyces invadans NJM9701.</title>
        <authorList>
            <consortium name="The Broad Institute Genomics Platform"/>
            <person name="Russ C."/>
            <person name="Tyler B."/>
            <person name="van West P."/>
            <person name="Dieguez-Uribeondo J."/>
            <person name="Young S.K."/>
            <person name="Zeng Q."/>
            <person name="Gargeya S."/>
            <person name="Fitzgerald M."/>
            <person name="Abouelleil A."/>
            <person name="Alvarado L."/>
            <person name="Chapman S.B."/>
            <person name="Gainer-Dewar J."/>
            <person name="Goldberg J."/>
            <person name="Griggs A."/>
            <person name="Gujja S."/>
            <person name="Hansen M."/>
            <person name="Howarth C."/>
            <person name="Imamovic A."/>
            <person name="Ireland A."/>
            <person name="Larimer J."/>
            <person name="McCowan C."/>
            <person name="Murphy C."/>
            <person name="Pearson M."/>
            <person name="Poon T.W."/>
            <person name="Priest M."/>
            <person name="Roberts A."/>
            <person name="Saif S."/>
            <person name="Shea T."/>
            <person name="Sykes S."/>
            <person name="Wortman J."/>
            <person name="Nusbaum C."/>
            <person name="Birren B."/>
        </authorList>
    </citation>
    <scope>NUCLEOTIDE SEQUENCE [LARGE SCALE GENOMIC DNA]</scope>
    <source>
        <strain evidence="8">NJM9701</strain>
    </source>
</reference>
<evidence type="ECO:0000256" key="7">
    <source>
        <dbReference type="SAM" id="Phobius"/>
    </source>
</evidence>
<sequence>MGKGDVVRRVSLPGSATSSERASSEKGNTAVSPADPPTLVASLVIPLTPRYDSGRLLPTLARFRIWFSHLREVFGLQFFVVVSMVYFVQGFGSFNGLAVSFLMKVTLHMLPVESQAILTTAAFPWSIKPVFGILSDSLPLCGFRRKSYLIAINFLGCLATLLLHDVQAVMADVPPSVYSIGHRDE</sequence>
<feature type="transmembrane region" description="Helical" evidence="7">
    <location>
        <begin position="147"/>
        <end position="164"/>
    </location>
</feature>
<dbReference type="VEuPathDB" id="FungiDB:H310_06289"/>
<dbReference type="STRING" id="157072.A0A024U7S9"/>
<dbReference type="InterPro" id="IPR039309">
    <property type="entry name" value="BT1"/>
</dbReference>
<protein>
    <submittedName>
        <fullName evidence="8">Uncharacterized protein</fullName>
    </submittedName>
</protein>
<evidence type="ECO:0000256" key="2">
    <source>
        <dbReference type="ARBA" id="ARBA00022448"/>
    </source>
</evidence>
<dbReference type="EMBL" id="KI913962">
    <property type="protein sequence ID" value="ETW01668.1"/>
    <property type="molecule type" value="Genomic_DNA"/>
</dbReference>
<keyword evidence="5 7" id="KW-0472">Membrane</keyword>
<keyword evidence="2" id="KW-0813">Transport</keyword>
<keyword evidence="4 7" id="KW-1133">Transmembrane helix</keyword>
<dbReference type="OrthoDB" id="754047at2759"/>
<comment type="subcellular location">
    <subcellularLocation>
        <location evidence="1">Membrane</location>
        <topology evidence="1">Multi-pass membrane protein</topology>
    </subcellularLocation>
</comment>
<evidence type="ECO:0000256" key="1">
    <source>
        <dbReference type="ARBA" id="ARBA00004141"/>
    </source>
</evidence>
<dbReference type="Pfam" id="PF03092">
    <property type="entry name" value="BT1"/>
    <property type="match status" value="1"/>
</dbReference>
<dbReference type="PANTHER" id="PTHR31585:SF6">
    <property type="entry name" value="FOLATE-BIOPTERIN TRANSPORTER 2-RELATED"/>
    <property type="match status" value="1"/>
</dbReference>
<evidence type="ECO:0000256" key="6">
    <source>
        <dbReference type="SAM" id="MobiDB-lite"/>
    </source>
</evidence>
<dbReference type="PANTHER" id="PTHR31585">
    <property type="entry name" value="FOLATE-BIOPTERIN TRANSPORTER 1, CHLOROPLASTIC"/>
    <property type="match status" value="1"/>
</dbReference>
<feature type="transmembrane region" description="Helical" evidence="7">
    <location>
        <begin position="114"/>
        <end position="135"/>
    </location>
</feature>